<organism evidence="2 3">
    <name type="scientific">Candidatus Thiomargarita nelsonii</name>
    <dbReference type="NCBI Taxonomy" id="1003181"/>
    <lineage>
        <taxon>Bacteria</taxon>
        <taxon>Pseudomonadati</taxon>
        <taxon>Pseudomonadota</taxon>
        <taxon>Gammaproteobacteria</taxon>
        <taxon>Thiotrichales</taxon>
        <taxon>Thiotrichaceae</taxon>
        <taxon>Thiomargarita</taxon>
    </lineage>
</organism>
<protein>
    <submittedName>
        <fullName evidence="2">TPR domain/sulfotransferase domain protein</fullName>
    </submittedName>
</protein>
<dbReference type="GO" id="GO:0008476">
    <property type="term" value="F:protein-tyrosine sulfotransferase activity"/>
    <property type="evidence" value="ECO:0007669"/>
    <property type="project" value="InterPro"/>
</dbReference>
<dbReference type="AlphaFoldDB" id="A0A0A6P2P0"/>
<dbReference type="Proteomes" id="UP000076962">
    <property type="component" value="Unassembled WGS sequence"/>
</dbReference>
<evidence type="ECO:0000256" key="1">
    <source>
        <dbReference type="ARBA" id="ARBA00022679"/>
    </source>
</evidence>
<dbReference type="SUPFAM" id="SSF52540">
    <property type="entry name" value="P-loop containing nucleoside triphosphate hydrolases"/>
    <property type="match status" value="1"/>
</dbReference>
<dbReference type="Gene3D" id="3.40.50.300">
    <property type="entry name" value="P-loop containing nucleotide triphosphate hydrolases"/>
    <property type="match status" value="1"/>
</dbReference>
<comment type="caution">
    <text evidence="2">The sequence shown here is derived from an EMBL/GenBank/DDBJ whole genome shotgun (WGS) entry which is preliminary data.</text>
</comment>
<evidence type="ECO:0000313" key="2">
    <source>
        <dbReference type="EMBL" id="OAD23700.1"/>
    </source>
</evidence>
<dbReference type="EMBL" id="LUTY01000207">
    <property type="protein sequence ID" value="OAD23700.1"/>
    <property type="molecule type" value="Genomic_DNA"/>
</dbReference>
<proteinExistence type="predicted"/>
<reference evidence="2 3" key="1">
    <citation type="submission" date="2016-05" db="EMBL/GenBank/DDBJ databases">
        <title>Single-cell genome of chain-forming Candidatus Thiomargarita nelsonii and comparison to other large sulfur-oxidizing bacteria.</title>
        <authorList>
            <person name="Winkel M."/>
            <person name="Salman V."/>
            <person name="Woyke T."/>
            <person name="Schulz-Vogt H."/>
            <person name="Richter M."/>
            <person name="Flood B."/>
            <person name="Bailey J."/>
            <person name="Amann R."/>
            <person name="Mussmann M."/>
        </authorList>
    </citation>
    <scope>NUCLEOTIDE SEQUENCE [LARGE SCALE GENOMIC DNA]</scope>
    <source>
        <strain evidence="2 3">THI036</strain>
    </source>
</reference>
<dbReference type="PATRIC" id="fig|1003181.4.peg.381"/>
<dbReference type="InterPro" id="IPR027417">
    <property type="entry name" value="P-loop_NTPase"/>
</dbReference>
<dbReference type="PANTHER" id="PTHR12788:SF10">
    <property type="entry name" value="PROTEIN-TYROSINE SULFOTRANSFERASE"/>
    <property type="match status" value="1"/>
</dbReference>
<accession>A0A0A6P2P0</accession>
<dbReference type="InterPro" id="IPR026634">
    <property type="entry name" value="TPST-like"/>
</dbReference>
<evidence type="ECO:0000313" key="3">
    <source>
        <dbReference type="Proteomes" id="UP000076962"/>
    </source>
</evidence>
<keyword evidence="3" id="KW-1185">Reference proteome</keyword>
<name>A0A0A6P2P0_9GAMM</name>
<keyword evidence="1 2" id="KW-0808">Transferase</keyword>
<dbReference type="Pfam" id="PF13469">
    <property type="entry name" value="Sulfotransfer_3"/>
    <property type="match status" value="1"/>
</dbReference>
<sequence>MNKTVSPIFLFSLPRAGSTLAQRILATHQEIATVAEPWILLPYLYTLKNNGCYAEYGYSNLVTAVNDLLNEFPNGKDDYLAEIHDFILKLYAKTTQHKTKYFLDKTPRYHLIVEEIISMFPEGKFIFLWRNPLAIIASLMETWDNGKWNLYEFKVDLFDGLTNLLKAYKKYSSKVSAVRYEDLITTPEFEWQKVFDYLELEFYPERLDSFNRIQLNGQMGDPSGIKHYQSISKAPLEKWKLTLSNPIRKTWCRRYLKWIGKERLTMMGYDFEQLLSELDSIPNKLKNIGSDFVRLNYGIAYCTLEPYIMAHKIKLIPDWYKIHTLS</sequence>
<gene>
    <name evidence="2" type="ORF">THIOM_000458</name>
</gene>
<dbReference type="PANTHER" id="PTHR12788">
    <property type="entry name" value="PROTEIN-TYROSINE SULFOTRANSFERASE 2"/>
    <property type="match status" value="1"/>
</dbReference>